<proteinExistence type="inferred from homology"/>
<keyword evidence="9 13" id="KW-0547">Nucleotide-binding</keyword>
<dbReference type="Gene3D" id="3.90.870.10">
    <property type="entry name" value="DHBP synthase"/>
    <property type="match status" value="1"/>
</dbReference>
<keyword evidence="6 13" id="KW-0808">Transferase</keyword>
<dbReference type="SUPFAM" id="SSF55821">
    <property type="entry name" value="YrdC/RibB"/>
    <property type="match status" value="1"/>
</dbReference>
<dbReference type="InterPro" id="IPR010923">
    <property type="entry name" value="T(6)A37_SUA5"/>
</dbReference>
<comment type="subcellular location">
    <subcellularLocation>
        <location evidence="1 13">Cytoplasm</location>
    </subcellularLocation>
</comment>
<evidence type="ECO:0000256" key="2">
    <source>
        <dbReference type="ARBA" id="ARBA00007663"/>
    </source>
</evidence>
<dbReference type="PROSITE" id="PS51163">
    <property type="entry name" value="YRDC"/>
    <property type="match status" value="1"/>
</dbReference>
<organism evidence="15 16">
    <name type="scientific">Rhodohalobacter sulfatireducens</name>
    <dbReference type="NCBI Taxonomy" id="2911366"/>
    <lineage>
        <taxon>Bacteria</taxon>
        <taxon>Pseudomonadati</taxon>
        <taxon>Balneolota</taxon>
        <taxon>Balneolia</taxon>
        <taxon>Balneolales</taxon>
        <taxon>Balneolaceae</taxon>
        <taxon>Rhodohalobacter</taxon>
    </lineage>
</organism>
<dbReference type="RefSeq" id="WP_237852906.1">
    <property type="nucleotide sequence ID" value="NZ_JAKLWS010000005.1"/>
</dbReference>
<evidence type="ECO:0000256" key="5">
    <source>
        <dbReference type="ARBA" id="ARBA00022490"/>
    </source>
</evidence>
<evidence type="ECO:0000256" key="3">
    <source>
        <dbReference type="ARBA" id="ARBA00012584"/>
    </source>
</evidence>
<evidence type="ECO:0000256" key="9">
    <source>
        <dbReference type="ARBA" id="ARBA00022741"/>
    </source>
</evidence>
<keyword evidence="5 13" id="KW-0963">Cytoplasm</keyword>
<dbReference type="Gene3D" id="3.40.50.11030">
    <property type="entry name" value="Threonylcarbamoyl-AMP synthase, C-terminal domain"/>
    <property type="match status" value="1"/>
</dbReference>
<dbReference type="PIRSF" id="PIRSF004930">
    <property type="entry name" value="Tln_factor_SUA5"/>
    <property type="match status" value="1"/>
</dbReference>
<dbReference type="InterPro" id="IPR005145">
    <property type="entry name" value="Sua5_C"/>
</dbReference>
<evidence type="ECO:0000256" key="11">
    <source>
        <dbReference type="ARBA" id="ARBA00029774"/>
    </source>
</evidence>
<dbReference type="PANTHER" id="PTHR17490">
    <property type="entry name" value="SUA5"/>
    <property type="match status" value="1"/>
</dbReference>
<dbReference type="Proteomes" id="UP001165366">
    <property type="component" value="Unassembled WGS sequence"/>
</dbReference>
<gene>
    <name evidence="15" type="ORF">L6773_05765</name>
</gene>
<evidence type="ECO:0000313" key="16">
    <source>
        <dbReference type="Proteomes" id="UP001165366"/>
    </source>
</evidence>
<keyword evidence="10 13" id="KW-0067">ATP-binding</keyword>
<keyword evidence="7 13" id="KW-0819">tRNA processing</keyword>
<evidence type="ECO:0000259" key="14">
    <source>
        <dbReference type="PROSITE" id="PS51163"/>
    </source>
</evidence>
<evidence type="ECO:0000256" key="6">
    <source>
        <dbReference type="ARBA" id="ARBA00022679"/>
    </source>
</evidence>
<protein>
    <recommendedName>
        <fullName evidence="4 13">Threonylcarbamoyl-AMP synthase</fullName>
        <shortName evidence="13">TC-AMP synthase</shortName>
        <ecNumber evidence="3 13">2.7.7.87</ecNumber>
    </recommendedName>
    <alternativeName>
        <fullName evidence="11 13">L-threonylcarbamoyladenylate synthase</fullName>
    </alternativeName>
</protein>
<evidence type="ECO:0000256" key="13">
    <source>
        <dbReference type="PIRNR" id="PIRNR004930"/>
    </source>
</evidence>
<evidence type="ECO:0000256" key="10">
    <source>
        <dbReference type="ARBA" id="ARBA00022840"/>
    </source>
</evidence>
<name>A0ABS9KB34_9BACT</name>
<evidence type="ECO:0000256" key="1">
    <source>
        <dbReference type="ARBA" id="ARBA00004496"/>
    </source>
</evidence>
<dbReference type="Pfam" id="PF01300">
    <property type="entry name" value="Sua5_yciO_yrdC"/>
    <property type="match status" value="1"/>
</dbReference>
<reference evidence="15" key="2">
    <citation type="submission" date="2024-05" db="EMBL/GenBank/DDBJ databases">
        <title>Rhodohalobacter halophilus gen. nov., sp. nov., a moderately halophilic member of the family Balneolaceae.</title>
        <authorList>
            <person name="Xia J."/>
        </authorList>
    </citation>
    <scope>NUCLEOTIDE SEQUENCE</scope>
    <source>
        <strain evidence="15">WB101</strain>
    </source>
</reference>
<dbReference type="EMBL" id="JAKLWS010000005">
    <property type="protein sequence ID" value="MCG2588062.1"/>
    <property type="molecule type" value="Genomic_DNA"/>
</dbReference>
<evidence type="ECO:0000256" key="8">
    <source>
        <dbReference type="ARBA" id="ARBA00022695"/>
    </source>
</evidence>
<comment type="catalytic activity">
    <reaction evidence="12 13">
        <text>L-threonine + hydrogencarbonate + ATP = L-threonylcarbamoyladenylate + diphosphate + H2O</text>
        <dbReference type="Rhea" id="RHEA:36407"/>
        <dbReference type="ChEBI" id="CHEBI:15377"/>
        <dbReference type="ChEBI" id="CHEBI:17544"/>
        <dbReference type="ChEBI" id="CHEBI:30616"/>
        <dbReference type="ChEBI" id="CHEBI:33019"/>
        <dbReference type="ChEBI" id="CHEBI:57926"/>
        <dbReference type="ChEBI" id="CHEBI:73682"/>
        <dbReference type="EC" id="2.7.7.87"/>
    </reaction>
</comment>
<reference evidence="15" key="1">
    <citation type="submission" date="2022-01" db="EMBL/GenBank/DDBJ databases">
        <authorList>
            <person name="Wang Y."/>
        </authorList>
    </citation>
    <scope>NUCLEOTIDE SEQUENCE</scope>
    <source>
        <strain evidence="15">WB101</strain>
    </source>
</reference>
<evidence type="ECO:0000256" key="12">
    <source>
        <dbReference type="ARBA" id="ARBA00048366"/>
    </source>
</evidence>
<evidence type="ECO:0000256" key="4">
    <source>
        <dbReference type="ARBA" id="ARBA00015492"/>
    </source>
</evidence>
<dbReference type="InterPro" id="IPR038385">
    <property type="entry name" value="Sua5/YwlC_C"/>
</dbReference>
<evidence type="ECO:0000256" key="7">
    <source>
        <dbReference type="ARBA" id="ARBA00022694"/>
    </source>
</evidence>
<comment type="caution">
    <text evidence="15">The sequence shown here is derived from an EMBL/GenBank/DDBJ whole genome shotgun (WGS) entry which is preliminary data.</text>
</comment>
<dbReference type="Pfam" id="PF03481">
    <property type="entry name" value="Sua5_C"/>
    <property type="match status" value="1"/>
</dbReference>
<dbReference type="NCBIfam" id="TIGR00057">
    <property type="entry name" value="L-threonylcarbamoyladenylate synthase"/>
    <property type="match status" value="1"/>
</dbReference>
<feature type="domain" description="YrdC-like" evidence="14">
    <location>
        <begin position="2"/>
        <end position="186"/>
    </location>
</feature>
<evidence type="ECO:0000313" key="15">
    <source>
        <dbReference type="EMBL" id="MCG2588062.1"/>
    </source>
</evidence>
<dbReference type="InterPro" id="IPR006070">
    <property type="entry name" value="Sua5-like_dom"/>
</dbReference>
<keyword evidence="16" id="KW-1185">Reference proteome</keyword>
<accession>A0ABS9KB34</accession>
<comment type="function">
    <text evidence="13">Required for the formation of a threonylcarbamoyl group on adenosine at position 37 (t(6)A37) in tRNAs that read codons beginning with adenine.</text>
</comment>
<comment type="similarity">
    <text evidence="2 13">Belongs to the SUA5 family.</text>
</comment>
<dbReference type="PANTHER" id="PTHR17490:SF16">
    <property type="entry name" value="THREONYLCARBAMOYL-AMP SYNTHASE"/>
    <property type="match status" value="1"/>
</dbReference>
<dbReference type="InterPro" id="IPR050156">
    <property type="entry name" value="TC-AMP_synthase_SUA5"/>
</dbReference>
<keyword evidence="8 13" id="KW-0548">Nucleotidyltransferase</keyword>
<dbReference type="EC" id="2.7.7.87" evidence="3 13"/>
<sequence>MKVTLEKASELIKQGETVAIPTETVYGLAADAFNINAVKKIFEQKGRPADNPLIVHICDLNQLQDVAKDFSDDLQKLTDRFWPGPLSVVLKKRKSVPDIVTGGLDTVAVRMPDHPLTLELIKKTGPLTAPSANKSGRPSPTNPRHVIEDFGDDFPILDGGASKLGLESTVLDLSGDSITILRPGFVDSKMIQDLLKKEVKLIAESDKKSGKKSPGTRFTHYKPKASVKWLDYSVKNISDSDSYFIFHSKTIKSSNRKNVHTYQGDYSSLARDLYDHFRTADYISCSTIYIEPFTDEKIHPLIPALKDRIKRAISS</sequence>
<dbReference type="InterPro" id="IPR017945">
    <property type="entry name" value="DHBP_synth_RibB-like_a/b_dom"/>
</dbReference>